<dbReference type="eggNOG" id="ENOG502Z844">
    <property type="taxonomic scope" value="Bacteria"/>
</dbReference>
<dbReference type="Pfam" id="PF07071">
    <property type="entry name" value="KDGP_aldolase"/>
    <property type="match status" value="1"/>
</dbReference>
<dbReference type="Proteomes" id="UP000004067">
    <property type="component" value="Unassembled WGS sequence"/>
</dbReference>
<sequence length="239" mass="25121">MAEIKLNILAADVKNAKEIVDAAEGKVYIGVMVKPYPTVDAAVAYVNEMQEAGVPVSVGLGAADPAMWRRVAETAVRTKPVHVNQVYPGAGYTVAALRAVGAEHSMVNAVIRPSGTAGKVSILTGPETSAFDEYVSCAAAAAALKEIDIPSVKFYPIGGDQHLDEVAAMVRAAVAAGVTVFEPTGGINGDNVEAVVKTCLENGAEIIIPHIYTAFVDKETGRTDPKRVKDALDRLHRLL</sequence>
<organism evidence="1 2">
    <name type="scientific">Centipeda periodontii DSM 2778</name>
    <dbReference type="NCBI Taxonomy" id="888060"/>
    <lineage>
        <taxon>Bacteria</taxon>
        <taxon>Bacillati</taxon>
        <taxon>Bacillota</taxon>
        <taxon>Negativicutes</taxon>
        <taxon>Selenomonadales</taxon>
        <taxon>Selenomonadaceae</taxon>
        <taxon>Centipeda</taxon>
    </lineage>
</organism>
<gene>
    <name evidence="1" type="ORF">HMPREF9081_0028</name>
</gene>
<dbReference type="RefSeq" id="WP_006304838.1">
    <property type="nucleotide sequence ID" value="NZ_GL892076.1"/>
</dbReference>
<dbReference type="NCBIfam" id="TIGR03581">
    <property type="entry name" value="EF_0839"/>
    <property type="match status" value="1"/>
</dbReference>
<name>F5RIE3_9FIRM</name>
<evidence type="ECO:0000313" key="2">
    <source>
        <dbReference type="Proteomes" id="UP000004067"/>
    </source>
</evidence>
<keyword evidence="2" id="KW-1185">Reference proteome</keyword>
<dbReference type="Gene3D" id="3.20.20.70">
    <property type="entry name" value="Aldolase class I"/>
    <property type="match status" value="1"/>
</dbReference>
<keyword evidence="1" id="KW-0456">Lyase</keyword>
<dbReference type="EC" id="4.1.2.14" evidence="1"/>
<dbReference type="GO" id="GO:0008675">
    <property type="term" value="F:2-dehydro-3-deoxy-phosphogluconate aldolase activity"/>
    <property type="evidence" value="ECO:0007669"/>
    <property type="project" value="UniProtKB-EC"/>
</dbReference>
<dbReference type="InterPro" id="IPR010763">
    <property type="entry name" value="DgaF"/>
</dbReference>
<protein>
    <submittedName>
        <fullName evidence="1">4-hydroxy-2-oxoglutarate aldolase</fullName>
        <ecNumber evidence="1">4.1.2.14</ecNumber>
    </submittedName>
</protein>
<proteinExistence type="predicted"/>
<comment type="caution">
    <text evidence="1">The sequence shown here is derived from an EMBL/GenBank/DDBJ whole genome shotgun (WGS) entry which is preliminary data.</text>
</comment>
<accession>F5RIE3</accession>
<reference evidence="1 2" key="1">
    <citation type="submission" date="2011-04" db="EMBL/GenBank/DDBJ databases">
        <authorList>
            <person name="Muzny D."/>
            <person name="Qin X."/>
            <person name="Deng J."/>
            <person name="Jiang H."/>
            <person name="Liu Y."/>
            <person name="Qu J."/>
            <person name="Song X.-Z."/>
            <person name="Zhang L."/>
            <person name="Thornton R."/>
            <person name="Coyle M."/>
            <person name="Francisco L."/>
            <person name="Jackson L."/>
            <person name="Javaid M."/>
            <person name="Korchina V."/>
            <person name="Kovar C."/>
            <person name="Mata R."/>
            <person name="Mathew T."/>
            <person name="Ngo R."/>
            <person name="Nguyen L."/>
            <person name="Nguyen N."/>
            <person name="Okwuonu G."/>
            <person name="Ongeri F."/>
            <person name="Pham C."/>
            <person name="Simmons D."/>
            <person name="Wilczek-Boney K."/>
            <person name="Hale W."/>
            <person name="Jakkamsetti A."/>
            <person name="Pham P."/>
            <person name="Ruth R."/>
            <person name="San Lucas F."/>
            <person name="Warren J."/>
            <person name="Zhang J."/>
            <person name="Zhao Z."/>
            <person name="Zhou C."/>
            <person name="Zhu D."/>
            <person name="Lee S."/>
            <person name="Bess C."/>
            <person name="Blankenburg K."/>
            <person name="Forbes L."/>
            <person name="Fu Q."/>
            <person name="Gubbala S."/>
            <person name="Hirani K."/>
            <person name="Jayaseelan J.C."/>
            <person name="Lara F."/>
            <person name="Munidasa M."/>
            <person name="Palculict T."/>
            <person name="Patil S."/>
            <person name="Pu L.-L."/>
            <person name="Saada N."/>
            <person name="Tang L."/>
            <person name="Weissenberger G."/>
            <person name="Zhu Y."/>
            <person name="Hemphill L."/>
            <person name="Shang Y."/>
            <person name="Youmans B."/>
            <person name="Ayvaz T."/>
            <person name="Ross M."/>
            <person name="Santibanez J."/>
            <person name="Aqrawi P."/>
            <person name="Gross S."/>
            <person name="Joshi V."/>
            <person name="Fowler G."/>
            <person name="Nazareth L."/>
            <person name="Reid J."/>
            <person name="Worley K."/>
            <person name="Petrosino J."/>
            <person name="Highlander S."/>
            <person name="Gibbs R."/>
        </authorList>
    </citation>
    <scope>NUCLEOTIDE SEQUENCE [LARGE SCALE GENOMIC DNA]</scope>
    <source>
        <strain evidence="1 2">DSM 2778</strain>
    </source>
</reference>
<dbReference type="InterPro" id="IPR013785">
    <property type="entry name" value="Aldolase_TIM"/>
</dbReference>
<evidence type="ECO:0000313" key="1">
    <source>
        <dbReference type="EMBL" id="EGK62746.1"/>
    </source>
</evidence>
<dbReference type="STRING" id="888060.HMPREF9081_0028"/>
<dbReference type="EMBL" id="AFHQ01000001">
    <property type="protein sequence ID" value="EGK62746.1"/>
    <property type="molecule type" value="Genomic_DNA"/>
</dbReference>
<dbReference type="HOGENOM" id="CLU_098610_0_0_9"/>
<dbReference type="OrthoDB" id="6580179at2"/>
<dbReference type="AlphaFoldDB" id="F5RIE3"/>